<dbReference type="OrthoDB" id="337038at2759"/>
<gene>
    <name evidence="4" type="ORF">E4U56_007631</name>
</gene>
<evidence type="ECO:0000256" key="1">
    <source>
        <dbReference type="SAM" id="Phobius"/>
    </source>
</evidence>
<dbReference type="InterPro" id="IPR001283">
    <property type="entry name" value="CRISP-related"/>
</dbReference>
<feature type="transmembrane region" description="Helical" evidence="1">
    <location>
        <begin position="198"/>
        <end position="217"/>
    </location>
</feature>
<dbReference type="InterPro" id="IPR035940">
    <property type="entry name" value="CAP_sf"/>
</dbReference>
<dbReference type="InterPro" id="IPR014044">
    <property type="entry name" value="CAP_dom"/>
</dbReference>
<dbReference type="SUPFAM" id="SSF55797">
    <property type="entry name" value="PR-1-like"/>
    <property type="match status" value="1"/>
</dbReference>
<keyword evidence="1" id="KW-0812">Transmembrane</keyword>
<comment type="caution">
    <text evidence="4">The sequence shown here is derived from an EMBL/GenBank/DDBJ whole genome shotgun (WGS) entry which is preliminary data.</text>
</comment>
<feature type="chain" id="PRO_5040348529" description="SCP domain-containing protein" evidence="2">
    <location>
        <begin position="34"/>
        <end position="234"/>
    </location>
</feature>
<evidence type="ECO:0000313" key="4">
    <source>
        <dbReference type="EMBL" id="KAG5970506.1"/>
    </source>
</evidence>
<keyword evidence="2" id="KW-0732">Signal</keyword>
<organism evidence="4 5">
    <name type="scientific">Claviceps arundinis</name>
    <dbReference type="NCBI Taxonomy" id="1623583"/>
    <lineage>
        <taxon>Eukaryota</taxon>
        <taxon>Fungi</taxon>
        <taxon>Dikarya</taxon>
        <taxon>Ascomycota</taxon>
        <taxon>Pezizomycotina</taxon>
        <taxon>Sordariomycetes</taxon>
        <taxon>Hypocreomycetidae</taxon>
        <taxon>Hypocreales</taxon>
        <taxon>Clavicipitaceae</taxon>
        <taxon>Claviceps</taxon>
    </lineage>
</organism>
<dbReference type="SMART" id="SM00198">
    <property type="entry name" value="SCP"/>
    <property type="match status" value="1"/>
</dbReference>
<dbReference type="Pfam" id="PF00188">
    <property type="entry name" value="CAP"/>
    <property type="match status" value="1"/>
</dbReference>
<dbReference type="PROSITE" id="PS01009">
    <property type="entry name" value="CRISP_1"/>
    <property type="match status" value="1"/>
</dbReference>
<dbReference type="InterPro" id="IPR018244">
    <property type="entry name" value="Allrgn_V5/Tpx1_CS"/>
</dbReference>
<keyword evidence="1" id="KW-1133">Transmembrane helix</keyword>
<feature type="signal peptide" evidence="2">
    <location>
        <begin position="1"/>
        <end position="33"/>
    </location>
</feature>
<proteinExistence type="predicted"/>
<dbReference type="Proteomes" id="UP000784919">
    <property type="component" value="Unassembled WGS sequence"/>
</dbReference>
<dbReference type="PRINTS" id="PR00837">
    <property type="entry name" value="V5TPXLIKE"/>
</dbReference>
<evidence type="ECO:0000256" key="2">
    <source>
        <dbReference type="SAM" id="SignalP"/>
    </source>
</evidence>
<protein>
    <recommendedName>
        <fullName evidence="3">SCP domain-containing protein</fullName>
    </recommendedName>
</protein>
<reference evidence="4" key="1">
    <citation type="journal article" date="2020" name="bioRxiv">
        <title>Whole genome comparisons of ergot fungi reveals the divergence and evolution of species within the genus Claviceps are the result of varying mechanisms driving genome evolution and host range expansion.</title>
        <authorList>
            <person name="Wyka S.A."/>
            <person name="Mondo S.J."/>
            <person name="Liu M."/>
            <person name="Dettman J."/>
            <person name="Nalam V."/>
            <person name="Broders K.D."/>
        </authorList>
    </citation>
    <scope>NUCLEOTIDE SEQUENCE</scope>
    <source>
        <strain evidence="4">CCC 1102</strain>
    </source>
</reference>
<dbReference type="PANTHER" id="PTHR10334">
    <property type="entry name" value="CYSTEINE-RICH SECRETORY PROTEIN-RELATED"/>
    <property type="match status" value="1"/>
</dbReference>
<dbReference type="EMBL" id="SRPS01000076">
    <property type="protein sequence ID" value="KAG5970506.1"/>
    <property type="molecule type" value="Genomic_DNA"/>
</dbReference>
<keyword evidence="1" id="KW-0472">Membrane</keyword>
<dbReference type="AlphaFoldDB" id="A0A9P7MV03"/>
<dbReference type="Gene3D" id="3.40.33.10">
    <property type="entry name" value="CAP"/>
    <property type="match status" value="1"/>
</dbReference>
<evidence type="ECO:0000313" key="5">
    <source>
        <dbReference type="Proteomes" id="UP000784919"/>
    </source>
</evidence>
<evidence type="ECO:0000259" key="3">
    <source>
        <dbReference type="SMART" id="SM00198"/>
    </source>
</evidence>
<name>A0A9P7MV03_9HYPO</name>
<dbReference type="GO" id="GO:0005576">
    <property type="term" value="C:extracellular region"/>
    <property type="evidence" value="ECO:0007669"/>
    <property type="project" value="InterPro"/>
</dbReference>
<accession>A0A9P7MV03</accession>
<feature type="domain" description="SCP" evidence="3">
    <location>
        <begin position="58"/>
        <end position="184"/>
    </location>
</feature>
<sequence>MNHASSLHRSLSTSLFPTLLLLLLLVLLNPSHASPDITTVTIAPAIPSDEPQWKDPALFTSAILNSTNVYRQAHSASEVAWNQTLADYATDYLASNSGCLFAHSGGPYGENLAEGYPNATAAVEAWAAEESSYDYGKAELTHETGHFTQLVWKKTTAVGCARRVCGESGWFLMCEYWPVGNMAGQFAQEVDRKESGGVLFGPSMLLMLTMCLLLWLGGGGVDSLSDRVGELIWE</sequence>